<proteinExistence type="inferred from homology"/>
<dbReference type="InterPro" id="IPR036397">
    <property type="entry name" value="RNaseH_sf"/>
</dbReference>
<comment type="caution">
    <text evidence="12">The sequence shown here is derived from an EMBL/GenBank/DDBJ whole genome shotgun (WGS) entry which is preliminary data.</text>
</comment>
<organism evidence="12 13">
    <name type="scientific">Petrolisthes cinctipes</name>
    <name type="common">Flat porcelain crab</name>
    <dbReference type="NCBI Taxonomy" id="88211"/>
    <lineage>
        <taxon>Eukaryota</taxon>
        <taxon>Metazoa</taxon>
        <taxon>Ecdysozoa</taxon>
        <taxon>Arthropoda</taxon>
        <taxon>Crustacea</taxon>
        <taxon>Multicrustacea</taxon>
        <taxon>Malacostraca</taxon>
        <taxon>Eumalacostraca</taxon>
        <taxon>Eucarida</taxon>
        <taxon>Decapoda</taxon>
        <taxon>Pleocyemata</taxon>
        <taxon>Anomura</taxon>
        <taxon>Galatheoidea</taxon>
        <taxon>Porcellanidae</taxon>
        <taxon>Petrolisthes</taxon>
    </lineage>
</organism>
<comment type="subcellular location">
    <subcellularLocation>
        <location evidence="2">Endoplasmic reticulum membrane</location>
    </subcellularLocation>
</comment>
<evidence type="ECO:0000256" key="5">
    <source>
        <dbReference type="ARBA" id="ARBA00022824"/>
    </source>
</evidence>
<keyword evidence="5" id="KW-0256">Endoplasmic reticulum</keyword>
<feature type="binding site" description="axial binding residue" evidence="9">
    <location>
        <position position="370"/>
    </location>
    <ligand>
        <name>heme</name>
        <dbReference type="ChEBI" id="CHEBI:30413"/>
    </ligand>
    <ligandPart>
        <name>Fe</name>
        <dbReference type="ChEBI" id="CHEBI:18248"/>
    </ligandPart>
</feature>
<sequence>MKLWFGPDPLVILSSPRAAEAVLSSSRHIEKSNDYNYLHTWLGTGLLTSSGSKWHSRRKLLTPAFHFKILEDCLEVFDRQATLLVDRLRPRADGQPFDILSHIALCTLDIICEAAMGHVINAQNEEDSEYVKKIKKINYLMQRRMTVIWEQPSLLYWWLGLARQRDECLSVLHNFSKETITSRRKINQQNVEEKSDKKQRLAFLDILLEYSGGVKGLSDEDIREEVDTFMFEGHDTTAAAISWSLFLLGHHPEIQAKVHEELDAILTSPDQPLGIAELRQMKYTENCIKEALRLLPSVPYLGRVLSEDLNICGNVIPAHTNVMISIYMIHRDPVQFPDPEKFDPNRFLPENTRKRHPYAYIPFSAGPRNCIGQKFALLEEKAVLGRLLRQYSVVSEIKPLDIKLLGELILRPRGGNLVCLHVCGLLHQVCEFLPSKRWGKPGRILSDQGREFCVSVNDEVCKAYGIQRSVTSADHSQMNELAERTNRTLKTRLAKLCNTKISDWPNYLEEVAYSMRTKKQKSTGFTPYHLMFGR</sequence>
<evidence type="ECO:0000256" key="9">
    <source>
        <dbReference type="PIRSR" id="PIRSR602401-1"/>
    </source>
</evidence>
<keyword evidence="6 9" id="KW-0408">Iron</keyword>
<dbReference type="InterPro" id="IPR002401">
    <property type="entry name" value="Cyt_P450_E_grp-I"/>
</dbReference>
<evidence type="ECO:0000256" key="3">
    <source>
        <dbReference type="ARBA" id="ARBA00010617"/>
    </source>
</evidence>
<evidence type="ECO:0000256" key="7">
    <source>
        <dbReference type="ARBA" id="ARBA00023033"/>
    </source>
</evidence>
<keyword evidence="8" id="KW-0472">Membrane</keyword>
<dbReference type="SUPFAM" id="SSF53098">
    <property type="entry name" value="Ribonuclease H-like"/>
    <property type="match status" value="1"/>
</dbReference>
<dbReference type="PROSITE" id="PS00086">
    <property type="entry name" value="CYTOCHROME_P450"/>
    <property type="match status" value="1"/>
</dbReference>
<evidence type="ECO:0000259" key="11">
    <source>
        <dbReference type="PROSITE" id="PS50994"/>
    </source>
</evidence>
<dbReference type="InterPro" id="IPR050196">
    <property type="entry name" value="Cytochrome_P450_Monoox"/>
</dbReference>
<dbReference type="GO" id="GO:0005506">
    <property type="term" value="F:iron ion binding"/>
    <property type="evidence" value="ECO:0007669"/>
    <property type="project" value="InterPro"/>
</dbReference>
<feature type="domain" description="Integrase catalytic" evidence="11">
    <location>
        <begin position="425"/>
        <end position="534"/>
    </location>
</feature>
<dbReference type="Gene3D" id="3.30.420.10">
    <property type="entry name" value="Ribonuclease H-like superfamily/Ribonuclease H"/>
    <property type="match status" value="1"/>
</dbReference>
<keyword evidence="4 9" id="KW-0349">Heme</keyword>
<dbReference type="GO" id="GO:0005789">
    <property type="term" value="C:endoplasmic reticulum membrane"/>
    <property type="evidence" value="ECO:0007669"/>
    <property type="project" value="UniProtKB-SubCell"/>
</dbReference>
<dbReference type="InterPro" id="IPR017972">
    <property type="entry name" value="Cyt_P450_CS"/>
</dbReference>
<evidence type="ECO:0000256" key="2">
    <source>
        <dbReference type="ARBA" id="ARBA00004586"/>
    </source>
</evidence>
<comment type="similarity">
    <text evidence="3 10">Belongs to the cytochrome P450 family.</text>
</comment>
<dbReference type="Pfam" id="PF00067">
    <property type="entry name" value="p450"/>
    <property type="match status" value="1"/>
</dbReference>
<keyword evidence="7 10" id="KW-0503">Monooxygenase</keyword>
<comment type="cofactor">
    <cofactor evidence="1 9">
        <name>heme</name>
        <dbReference type="ChEBI" id="CHEBI:30413"/>
    </cofactor>
</comment>
<dbReference type="PRINTS" id="PR00463">
    <property type="entry name" value="EP450I"/>
</dbReference>
<evidence type="ECO:0000256" key="4">
    <source>
        <dbReference type="ARBA" id="ARBA00022617"/>
    </source>
</evidence>
<dbReference type="EMBL" id="JAWQEG010000831">
    <property type="protein sequence ID" value="KAK3885040.1"/>
    <property type="molecule type" value="Genomic_DNA"/>
</dbReference>
<dbReference type="InterPro" id="IPR036396">
    <property type="entry name" value="Cyt_P450_sf"/>
</dbReference>
<evidence type="ECO:0000256" key="1">
    <source>
        <dbReference type="ARBA" id="ARBA00001971"/>
    </source>
</evidence>
<evidence type="ECO:0000256" key="6">
    <source>
        <dbReference type="ARBA" id="ARBA00023004"/>
    </source>
</evidence>
<evidence type="ECO:0000313" key="13">
    <source>
        <dbReference type="Proteomes" id="UP001286313"/>
    </source>
</evidence>
<dbReference type="GO" id="GO:0020037">
    <property type="term" value="F:heme binding"/>
    <property type="evidence" value="ECO:0007669"/>
    <property type="project" value="InterPro"/>
</dbReference>
<keyword evidence="9 10" id="KW-0479">Metal-binding</keyword>
<dbReference type="AlphaFoldDB" id="A0AAE1KX45"/>
<dbReference type="PROSITE" id="PS50994">
    <property type="entry name" value="INTEGRASE"/>
    <property type="match status" value="1"/>
</dbReference>
<reference evidence="12" key="1">
    <citation type="submission" date="2023-10" db="EMBL/GenBank/DDBJ databases">
        <title>Genome assemblies of two species of porcelain crab, Petrolisthes cinctipes and Petrolisthes manimaculis (Anomura: Porcellanidae).</title>
        <authorList>
            <person name="Angst P."/>
        </authorList>
    </citation>
    <scope>NUCLEOTIDE SEQUENCE</scope>
    <source>
        <strain evidence="12">PB745_01</strain>
        <tissue evidence="12">Gill</tissue>
    </source>
</reference>
<dbReference type="PRINTS" id="PR00385">
    <property type="entry name" value="P450"/>
</dbReference>
<protein>
    <recommendedName>
        <fullName evidence="11">Integrase catalytic domain-containing protein</fullName>
    </recommendedName>
</protein>
<name>A0AAE1KX45_PETCI</name>
<dbReference type="PANTHER" id="PTHR24291:SF189">
    <property type="entry name" value="CYTOCHROME P450 4C3-RELATED"/>
    <property type="match status" value="1"/>
</dbReference>
<dbReference type="SUPFAM" id="SSF48264">
    <property type="entry name" value="Cytochrome P450"/>
    <property type="match status" value="1"/>
</dbReference>
<dbReference type="GO" id="GO:0015074">
    <property type="term" value="P:DNA integration"/>
    <property type="evidence" value="ECO:0007669"/>
    <property type="project" value="InterPro"/>
</dbReference>
<dbReference type="GO" id="GO:0016705">
    <property type="term" value="F:oxidoreductase activity, acting on paired donors, with incorporation or reduction of molecular oxygen"/>
    <property type="evidence" value="ECO:0007669"/>
    <property type="project" value="InterPro"/>
</dbReference>
<evidence type="ECO:0000256" key="8">
    <source>
        <dbReference type="ARBA" id="ARBA00023136"/>
    </source>
</evidence>
<gene>
    <name evidence="12" type="ORF">Pcinc_010694</name>
</gene>
<evidence type="ECO:0000313" key="12">
    <source>
        <dbReference type="EMBL" id="KAK3885040.1"/>
    </source>
</evidence>
<dbReference type="Proteomes" id="UP001286313">
    <property type="component" value="Unassembled WGS sequence"/>
</dbReference>
<accession>A0AAE1KX45</accession>
<keyword evidence="13" id="KW-1185">Reference proteome</keyword>
<keyword evidence="10" id="KW-0560">Oxidoreductase</keyword>
<evidence type="ECO:0000256" key="10">
    <source>
        <dbReference type="RuleBase" id="RU000461"/>
    </source>
</evidence>
<dbReference type="InterPro" id="IPR001584">
    <property type="entry name" value="Integrase_cat-core"/>
</dbReference>
<dbReference type="InterPro" id="IPR001128">
    <property type="entry name" value="Cyt_P450"/>
</dbReference>
<dbReference type="PANTHER" id="PTHR24291">
    <property type="entry name" value="CYTOCHROME P450 FAMILY 4"/>
    <property type="match status" value="1"/>
</dbReference>
<dbReference type="InterPro" id="IPR012337">
    <property type="entry name" value="RNaseH-like_sf"/>
</dbReference>
<dbReference type="Gene3D" id="1.10.630.10">
    <property type="entry name" value="Cytochrome P450"/>
    <property type="match status" value="1"/>
</dbReference>
<dbReference type="GO" id="GO:0003676">
    <property type="term" value="F:nucleic acid binding"/>
    <property type="evidence" value="ECO:0007669"/>
    <property type="project" value="InterPro"/>
</dbReference>
<dbReference type="GO" id="GO:0004497">
    <property type="term" value="F:monooxygenase activity"/>
    <property type="evidence" value="ECO:0007669"/>
    <property type="project" value="UniProtKB-KW"/>
</dbReference>